<name>A0AAD4GRZ6_ASPNN</name>
<dbReference type="GO" id="GO:0043386">
    <property type="term" value="P:mycotoxin biosynthetic process"/>
    <property type="evidence" value="ECO:0007669"/>
    <property type="project" value="InterPro"/>
</dbReference>
<organism evidence="5 6">
    <name type="scientific">Aspergillus nanangensis</name>
    <dbReference type="NCBI Taxonomy" id="2582783"/>
    <lineage>
        <taxon>Eukaryota</taxon>
        <taxon>Fungi</taxon>
        <taxon>Dikarya</taxon>
        <taxon>Ascomycota</taxon>
        <taxon>Pezizomycotina</taxon>
        <taxon>Eurotiomycetes</taxon>
        <taxon>Eurotiomycetidae</taxon>
        <taxon>Eurotiales</taxon>
        <taxon>Aspergillaceae</taxon>
        <taxon>Aspergillus</taxon>
        <taxon>Aspergillus subgen. Circumdati</taxon>
    </lineage>
</organism>
<dbReference type="PANTHER" id="PTHR33365">
    <property type="entry name" value="YALI0B05434P"/>
    <property type="match status" value="1"/>
</dbReference>
<evidence type="ECO:0000256" key="2">
    <source>
        <dbReference type="ARBA" id="ARBA00035112"/>
    </source>
</evidence>
<dbReference type="EMBL" id="VCAU01000067">
    <property type="protein sequence ID" value="KAF9887066.1"/>
    <property type="molecule type" value="Genomic_DNA"/>
</dbReference>
<feature type="region of interest" description="Disordered" evidence="3">
    <location>
        <begin position="1"/>
        <end position="22"/>
    </location>
</feature>
<evidence type="ECO:0000256" key="3">
    <source>
        <dbReference type="SAM" id="MobiDB-lite"/>
    </source>
</evidence>
<comment type="caution">
    <text evidence="5">The sequence shown here is derived from an EMBL/GenBank/DDBJ whole genome shotgun (WGS) entry which is preliminary data.</text>
</comment>
<keyword evidence="4" id="KW-1133">Transmembrane helix</keyword>
<dbReference type="PANTHER" id="PTHR33365:SF4">
    <property type="entry name" value="CYCLOCHLOROTINE BIOSYNTHESIS PROTEIN O"/>
    <property type="match status" value="1"/>
</dbReference>
<protein>
    <submittedName>
        <fullName evidence="5">Uncharacterized protein</fullName>
    </submittedName>
</protein>
<feature type="transmembrane region" description="Helical" evidence="4">
    <location>
        <begin position="29"/>
        <end position="53"/>
    </location>
</feature>
<reference evidence="5" key="1">
    <citation type="journal article" date="2019" name="Beilstein J. Org. Chem.">
        <title>Nanangenines: drimane sesquiterpenoids as the dominant metabolite cohort of a novel Australian fungus, Aspergillus nanangensis.</title>
        <authorList>
            <person name="Lacey H.J."/>
            <person name="Gilchrist C.L.M."/>
            <person name="Crombie A."/>
            <person name="Kalaitzis J.A."/>
            <person name="Vuong D."/>
            <person name="Rutledge P.J."/>
            <person name="Turner P."/>
            <person name="Pitt J.I."/>
            <person name="Lacey E."/>
            <person name="Chooi Y.H."/>
            <person name="Piggott A.M."/>
        </authorList>
    </citation>
    <scope>NUCLEOTIDE SEQUENCE</scope>
    <source>
        <strain evidence="5">MST-FP2251</strain>
    </source>
</reference>
<keyword evidence="6" id="KW-1185">Reference proteome</keyword>
<evidence type="ECO:0000313" key="6">
    <source>
        <dbReference type="Proteomes" id="UP001194746"/>
    </source>
</evidence>
<comment type="similarity">
    <text evidence="2">Belongs to the ustYa family.</text>
</comment>
<sequence length="239" mass="27942">MRGGYSPVDTNEGSENESDGQKMPRTGQYWLSVWSLFNVLWSGILLFTALSLAQSSIKLRPPYSPVREAGVERFINTRYRPGSIFQSPPSEEAKQFGLPESVKAYLDPGNRIYVLGVYHQMHCLSRVRKSLYPQRYYPNESQHEVEHHVHHCLNVLRETILCHGDVSLAYWWRQDYSYTDESGRRQYTPEYLQRTAKQQANDAFIKWDSQLQCRDMEPINAWMKEHKMDPDKYGGQQVD</sequence>
<evidence type="ECO:0000256" key="1">
    <source>
        <dbReference type="ARBA" id="ARBA00004685"/>
    </source>
</evidence>
<dbReference type="Pfam" id="PF11807">
    <property type="entry name" value="UstYa"/>
    <property type="match status" value="1"/>
</dbReference>
<accession>A0AAD4GRZ6</accession>
<dbReference type="InterPro" id="IPR021765">
    <property type="entry name" value="UstYa-like"/>
</dbReference>
<comment type="pathway">
    <text evidence="1">Mycotoxin biosynthesis.</text>
</comment>
<proteinExistence type="inferred from homology"/>
<reference evidence="5" key="2">
    <citation type="submission" date="2020-02" db="EMBL/GenBank/DDBJ databases">
        <authorList>
            <person name="Gilchrist C.L.M."/>
            <person name="Chooi Y.-H."/>
        </authorList>
    </citation>
    <scope>NUCLEOTIDE SEQUENCE</scope>
    <source>
        <strain evidence="5">MST-FP2251</strain>
    </source>
</reference>
<evidence type="ECO:0000256" key="4">
    <source>
        <dbReference type="SAM" id="Phobius"/>
    </source>
</evidence>
<dbReference type="AlphaFoldDB" id="A0AAD4GRZ6"/>
<gene>
    <name evidence="5" type="ORF">FE257_010560</name>
</gene>
<dbReference type="Proteomes" id="UP001194746">
    <property type="component" value="Unassembled WGS sequence"/>
</dbReference>
<keyword evidence="4" id="KW-0472">Membrane</keyword>
<evidence type="ECO:0000313" key="5">
    <source>
        <dbReference type="EMBL" id="KAF9887066.1"/>
    </source>
</evidence>
<keyword evidence="4" id="KW-0812">Transmembrane</keyword>